<reference evidence="2" key="1">
    <citation type="journal article" date="2019" name="Int. J. Syst. Evol. Microbiol.">
        <title>The Global Catalogue of Microorganisms (GCM) 10K type strain sequencing project: providing services to taxonomists for standard genome sequencing and annotation.</title>
        <authorList>
            <consortium name="The Broad Institute Genomics Platform"/>
            <consortium name="The Broad Institute Genome Sequencing Center for Infectious Disease"/>
            <person name="Wu L."/>
            <person name="Ma J."/>
        </authorList>
    </citation>
    <scope>NUCLEOTIDE SEQUENCE [LARGE SCALE GENOMIC DNA]</scope>
    <source>
        <strain evidence="2">CGMCC 1.15942</strain>
    </source>
</reference>
<proteinExistence type="predicted"/>
<comment type="caution">
    <text evidence="1">The sequence shown here is derived from an EMBL/GenBank/DDBJ whole genome shotgun (WGS) entry which is preliminary data.</text>
</comment>
<evidence type="ECO:0000313" key="1">
    <source>
        <dbReference type="EMBL" id="GGD02325.1"/>
    </source>
</evidence>
<dbReference type="EMBL" id="BMKI01000013">
    <property type="protein sequence ID" value="GGD02325.1"/>
    <property type="molecule type" value="Genomic_DNA"/>
</dbReference>
<keyword evidence="2" id="KW-1185">Reference proteome</keyword>
<accession>A0ABQ1PRZ0</accession>
<dbReference type="RefSeq" id="WP_088270629.1">
    <property type="nucleotide sequence ID" value="NZ_BMKI01000013.1"/>
</dbReference>
<organism evidence="1 2">
    <name type="scientific">Enterococcus wangshanyuanii</name>
    <dbReference type="NCBI Taxonomy" id="2005703"/>
    <lineage>
        <taxon>Bacteria</taxon>
        <taxon>Bacillati</taxon>
        <taxon>Bacillota</taxon>
        <taxon>Bacilli</taxon>
        <taxon>Lactobacillales</taxon>
        <taxon>Enterococcaceae</taxon>
        <taxon>Enterococcus</taxon>
    </lineage>
</organism>
<protein>
    <recommendedName>
        <fullName evidence="3">AbrB family transcriptional regulator</fullName>
    </recommendedName>
</protein>
<evidence type="ECO:0008006" key="3">
    <source>
        <dbReference type="Google" id="ProtNLM"/>
    </source>
</evidence>
<name>A0ABQ1PRZ0_9ENTE</name>
<evidence type="ECO:0000313" key="2">
    <source>
        <dbReference type="Proteomes" id="UP000630615"/>
    </source>
</evidence>
<dbReference type="Proteomes" id="UP000630615">
    <property type="component" value="Unassembled WGS sequence"/>
</dbReference>
<sequence length="79" mass="9089">MHYPVSIFDSKGAQQLPKDIRRTVCDYDIYNQPIYSGDNIIQFDNGDIIQIGDFRDYVNNLPDSELIEFMGGKNIEVKS</sequence>
<gene>
    <name evidence="1" type="ORF">GCM10011573_34700</name>
</gene>